<dbReference type="AlphaFoldDB" id="A9PGP6"/>
<evidence type="ECO:0000313" key="1">
    <source>
        <dbReference type="EMBL" id="ABK95549.1"/>
    </source>
</evidence>
<accession>A9PGP6</accession>
<sequence length="144" mass="16051">MDQLGAIRLSQRQGTMETLLQAGLSLLLQERVFFQERRMSEQMETQITLTRQIQLSAADPLKISGPERRARYASTSSPRTGCSSYLHGTILLKPPNLFYRYNGTCIFFAGQGAYCSVHEAPEISSCLKGFESLKSPNLLSTPSE</sequence>
<reference evidence="1" key="1">
    <citation type="journal article" date="2008" name="BMC Genomics">
        <title>Analysis of 4,664 high-quality sequence-finished poplar full-length cDNA clones and their utility for the discovery of genes responding to insect feeding.</title>
        <authorList>
            <person name="Ralph S.G."/>
            <person name="Chun H.J."/>
            <person name="Cooper D."/>
            <person name="Kirkpatrick R."/>
            <person name="Kolosova N."/>
            <person name="Gunter L."/>
            <person name="Tuskan G.A."/>
            <person name="Douglas C.J."/>
            <person name="Holt R.A."/>
            <person name="Jones S.J."/>
            <person name="Marra M.A."/>
            <person name="Bohlmann J."/>
        </authorList>
    </citation>
    <scope>NUCLEOTIDE SEQUENCE</scope>
    <source>
        <tissue evidence="1">Young and mature leaves</tissue>
    </source>
</reference>
<protein>
    <submittedName>
        <fullName evidence="1">Uncharacterized protein</fullName>
    </submittedName>
</protein>
<proteinExistence type="evidence at transcript level"/>
<organism evidence="1">
    <name type="scientific">Populus trichocarpa</name>
    <name type="common">Western balsam poplar</name>
    <name type="synonym">Populus balsamifera subsp. trichocarpa</name>
    <dbReference type="NCBI Taxonomy" id="3694"/>
    <lineage>
        <taxon>Eukaryota</taxon>
        <taxon>Viridiplantae</taxon>
        <taxon>Streptophyta</taxon>
        <taxon>Embryophyta</taxon>
        <taxon>Tracheophyta</taxon>
        <taxon>Spermatophyta</taxon>
        <taxon>Magnoliopsida</taxon>
        <taxon>eudicotyledons</taxon>
        <taxon>Gunneridae</taxon>
        <taxon>Pentapetalae</taxon>
        <taxon>rosids</taxon>
        <taxon>fabids</taxon>
        <taxon>Malpighiales</taxon>
        <taxon>Salicaceae</taxon>
        <taxon>Saliceae</taxon>
        <taxon>Populus</taxon>
    </lineage>
</organism>
<dbReference type="EMBL" id="EF147536">
    <property type="protein sequence ID" value="ABK95549.1"/>
    <property type="molecule type" value="mRNA"/>
</dbReference>
<name>A9PGP6_POPTR</name>